<keyword evidence="2" id="KW-1185">Reference proteome</keyword>
<dbReference type="AlphaFoldDB" id="A0A0V1KRU7"/>
<gene>
    <name evidence="1" type="ORF">T02_13613</name>
</gene>
<dbReference type="OrthoDB" id="5919880at2759"/>
<proteinExistence type="predicted"/>
<reference evidence="1 2" key="1">
    <citation type="submission" date="2015-05" db="EMBL/GenBank/DDBJ databases">
        <title>Evolution of Trichinella species and genotypes.</title>
        <authorList>
            <person name="Korhonen P.K."/>
            <person name="Edoardo P."/>
            <person name="Giuseppe L.R."/>
            <person name="Gasser R.B."/>
        </authorList>
    </citation>
    <scope>NUCLEOTIDE SEQUENCE [LARGE SCALE GENOMIC DNA]</scope>
    <source>
        <strain evidence="1">ISS10</strain>
    </source>
</reference>
<name>A0A0V1KRU7_9BILA</name>
<evidence type="ECO:0000313" key="2">
    <source>
        <dbReference type="Proteomes" id="UP000054721"/>
    </source>
</evidence>
<evidence type="ECO:0000313" key="1">
    <source>
        <dbReference type="EMBL" id="KRZ50125.1"/>
    </source>
</evidence>
<organism evidence="1 2">
    <name type="scientific">Trichinella nativa</name>
    <dbReference type="NCBI Taxonomy" id="6335"/>
    <lineage>
        <taxon>Eukaryota</taxon>
        <taxon>Metazoa</taxon>
        <taxon>Ecdysozoa</taxon>
        <taxon>Nematoda</taxon>
        <taxon>Enoplea</taxon>
        <taxon>Dorylaimia</taxon>
        <taxon>Trichinellida</taxon>
        <taxon>Trichinellidae</taxon>
        <taxon>Trichinella</taxon>
    </lineage>
</organism>
<dbReference type="Proteomes" id="UP000054721">
    <property type="component" value="Unassembled WGS sequence"/>
</dbReference>
<comment type="caution">
    <text evidence="1">The sequence shown here is derived from an EMBL/GenBank/DDBJ whole genome shotgun (WGS) entry which is preliminary data.</text>
</comment>
<dbReference type="EMBL" id="JYDW01000278">
    <property type="protein sequence ID" value="KRZ50125.1"/>
    <property type="molecule type" value="Genomic_DNA"/>
</dbReference>
<accession>A0A0V1KRU7</accession>
<sequence length="173" mass="18609">MARARVRIWLSLRFSIRDPTLRSWRMFSGRPATKAHARAFSETLPNNVASLLSSARNTSGDSSGPSFLVTNWSKATKGSAAKAASNASLTLSMLDLSWAFSCRYTANAPPVSRSGITLATSLMSRSLHTSSTFSSHSTTDCWGDPSNSGINRKLSDLSTPFPLPMAAIACDKF</sequence>
<protein>
    <submittedName>
        <fullName evidence="1">Uncharacterized protein</fullName>
    </submittedName>
</protein>